<accession>A0A3P5YBK7</accession>
<evidence type="ECO:0000313" key="2">
    <source>
        <dbReference type="EMBL" id="VDC59010.1"/>
    </source>
</evidence>
<dbReference type="EMBL" id="LR031568">
    <property type="protein sequence ID" value="VDC59010.1"/>
    <property type="molecule type" value="Genomic_DNA"/>
</dbReference>
<sequence>MTIILMWWVRVIQILWLLVLIYTTLPPIYEEGSRFLIAFLTRGVRLQACQWSWSHFLPRSLIERYMY</sequence>
<name>A0A3P5YBK7_BRACM</name>
<evidence type="ECO:0000256" key="1">
    <source>
        <dbReference type="SAM" id="Phobius"/>
    </source>
</evidence>
<keyword evidence="1" id="KW-0472">Membrane</keyword>
<organism evidence="2">
    <name type="scientific">Brassica campestris</name>
    <name type="common">Field mustard</name>
    <dbReference type="NCBI Taxonomy" id="3711"/>
    <lineage>
        <taxon>Eukaryota</taxon>
        <taxon>Viridiplantae</taxon>
        <taxon>Streptophyta</taxon>
        <taxon>Embryophyta</taxon>
        <taxon>Tracheophyta</taxon>
        <taxon>Spermatophyta</taxon>
        <taxon>Magnoliopsida</taxon>
        <taxon>eudicotyledons</taxon>
        <taxon>Gunneridae</taxon>
        <taxon>Pentapetalae</taxon>
        <taxon>rosids</taxon>
        <taxon>malvids</taxon>
        <taxon>Brassicales</taxon>
        <taxon>Brassicaceae</taxon>
        <taxon>Brassiceae</taxon>
        <taxon>Brassica</taxon>
    </lineage>
</organism>
<keyword evidence="1" id="KW-0812">Transmembrane</keyword>
<dbReference type="AlphaFoldDB" id="A0A3P5YBK7"/>
<proteinExistence type="predicted"/>
<keyword evidence="1" id="KW-1133">Transmembrane helix</keyword>
<gene>
    <name evidence="2" type="ORF">BRAA09T36621Z</name>
</gene>
<protein>
    <submittedName>
        <fullName evidence="2">Uncharacterized protein</fullName>
    </submittedName>
</protein>
<feature type="transmembrane region" description="Helical" evidence="1">
    <location>
        <begin position="6"/>
        <end position="25"/>
    </location>
</feature>
<reference evidence="2" key="1">
    <citation type="submission" date="2018-11" db="EMBL/GenBank/DDBJ databases">
        <authorList>
            <consortium name="Genoscope - CEA"/>
            <person name="William W."/>
        </authorList>
    </citation>
    <scope>NUCLEOTIDE SEQUENCE</scope>
</reference>